<accession>A0AAE3JAQ5</accession>
<dbReference type="Proteomes" id="UP001198242">
    <property type="component" value="Unassembled WGS sequence"/>
</dbReference>
<dbReference type="RefSeq" id="WP_308457083.1">
    <property type="nucleotide sequence ID" value="NZ_JAJEQM010000021.1"/>
</dbReference>
<organism evidence="1 2">
    <name type="scientific">Hominilimicola fabiformis</name>
    <dbReference type="NCBI Taxonomy" id="2885356"/>
    <lineage>
        <taxon>Bacteria</taxon>
        <taxon>Bacillati</taxon>
        <taxon>Bacillota</taxon>
        <taxon>Clostridia</taxon>
        <taxon>Eubacteriales</taxon>
        <taxon>Oscillospiraceae</taxon>
        <taxon>Hominilimicola</taxon>
    </lineage>
</organism>
<dbReference type="EMBL" id="JAJEQM010000021">
    <property type="protein sequence ID" value="MCC2211641.1"/>
    <property type="molecule type" value="Genomic_DNA"/>
</dbReference>
<name>A0AAE3JAQ5_9FIRM</name>
<dbReference type="AlphaFoldDB" id="A0AAE3JAQ5"/>
<sequence>MIDRLPDYYSKSKTVKDFYNVVQTILDKVSEDISDEDKRLFITTTDSFLLHEKDVGLSEITADNETKRARVIARLQGNNLLTKSELEQLILMYDRTGCIITEDYKNYTVAVKFSGRKGVPYNFEQIKSAVDEVKPAHLQVNYEFQSNTWSEVQKKLGTWGNAKIFTWGGVKDYDGRTWLYVENNEVYLRENGANAYVVFKDNKPYAHFL</sequence>
<evidence type="ECO:0000313" key="1">
    <source>
        <dbReference type="EMBL" id="MCC2211641.1"/>
    </source>
</evidence>
<proteinExistence type="predicted"/>
<protein>
    <submittedName>
        <fullName evidence="1">YmfQ family protein</fullName>
    </submittedName>
</protein>
<evidence type="ECO:0000313" key="2">
    <source>
        <dbReference type="Proteomes" id="UP001198242"/>
    </source>
</evidence>
<keyword evidence="2" id="KW-1185">Reference proteome</keyword>
<gene>
    <name evidence="1" type="ORF">LKE05_12705</name>
</gene>
<dbReference type="Pfam" id="PF10076">
    <property type="entry name" value="Phage_Mu_Gp48"/>
    <property type="match status" value="1"/>
</dbReference>
<dbReference type="InterPro" id="IPR018755">
    <property type="entry name" value="Phage_Mu_Gp48"/>
</dbReference>
<comment type="caution">
    <text evidence="1">The sequence shown here is derived from an EMBL/GenBank/DDBJ whole genome shotgun (WGS) entry which is preliminary data.</text>
</comment>
<reference evidence="1 2" key="1">
    <citation type="submission" date="2021-10" db="EMBL/GenBank/DDBJ databases">
        <title>Anaerobic single-cell dispensing facilitates the cultivation of human gut bacteria.</title>
        <authorList>
            <person name="Afrizal A."/>
        </authorList>
    </citation>
    <scope>NUCLEOTIDE SEQUENCE [LARGE SCALE GENOMIC DNA]</scope>
    <source>
        <strain evidence="1 2">CLA-AA-H232</strain>
    </source>
</reference>